<dbReference type="InterPro" id="IPR051448">
    <property type="entry name" value="CdaR-like_regulators"/>
</dbReference>
<gene>
    <name evidence="2" type="ORF">ACFOW9_08695</name>
</gene>
<proteinExistence type="predicted"/>
<dbReference type="RefSeq" id="WP_230067535.1">
    <property type="nucleotide sequence ID" value="NZ_BAABLL010000004.1"/>
</dbReference>
<dbReference type="Gene3D" id="1.10.10.2840">
    <property type="entry name" value="PucR C-terminal helix-turn-helix domain"/>
    <property type="match status" value="1"/>
</dbReference>
<dbReference type="Proteomes" id="UP001595773">
    <property type="component" value="Unassembled WGS sequence"/>
</dbReference>
<keyword evidence="3" id="KW-1185">Reference proteome</keyword>
<evidence type="ECO:0000313" key="3">
    <source>
        <dbReference type="Proteomes" id="UP001595773"/>
    </source>
</evidence>
<dbReference type="PANTHER" id="PTHR33744:SF7">
    <property type="entry name" value="PUCR FAMILY TRANSCRIPTIONAL REGULATOR"/>
    <property type="match status" value="1"/>
</dbReference>
<dbReference type="Pfam" id="PF13556">
    <property type="entry name" value="HTH_30"/>
    <property type="match status" value="1"/>
</dbReference>
<dbReference type="InterPro" id="IPR042070">
    <property type="entry name" value="PucR_C-HTH_sf"/>
</dbReference>
<feature type="domain" description="PucR C-terminal helix-turn-helix" evidence="1">
    <location>
        <begin position="438"/>
        <end position="493"/>
    </location>
</feature>
<accession>A0ABV8R2W4</accession>
<dbReference type="EMBL" id="JBHSCQ010000010">
    <property type="protein sequence ID" value="MFC4265679.1"/>
    <property type="molecule type" value="Genomic_DNA"/>
</dbReference>
<evidence type="ECO:0000313" key="2">
    <source>
        <dbReference type="EMBL" id="MFC4265679.1"/>
    </source>
</evidence>
<reference evidence="3" key="1">
    <citation type="journal article" date="2019" name="Int. J. Syst. Evol. Microbiol.">
        <title>The Global Catalogue of Microorganisms (GCM) 10K type strain sequencing project: providing services to taxonomists for standard genome sequencing and annotation.</title>
        <authorList>
            <consortium name="The Broad Institute Genomics Platform"/>
            <consortium name="The Broad Institute Genome Sequencing Center for Infectious Disease"/>
            <person name="Wu L."/>
            <person name="Ma J."/>
        </authorList>
    </citation>
    <scope>NUCLEOTIDE SEQUENCE [LARGE SCALE GENOMIC DNA]</scope>
    <source>
        <strain evidence="3">CGMCC 1.10698</strain>
    </source>
</reference>
<dbReference type="InterPro" id="IPR025736">
    <property type="entry name" value="PucR_C-HTH_dom"/>
</dbReference>
<sequence length="509" mass="54173">MPDYSMTVAELISRLDIPVVVSTAAGLEKPVSGVKIVTTREAVKVLPPRTALVVAGDVASSGWSVDLVIRAAWERAAACVILPHSDVHANSTAALAQSLGIVLLAITSDPLDFAVQAAMIISSPDATAATIVAAVAELSTPAASPARTVKGLGRVLPGYDFSVTDEWGQVVATTALAASSRSTPNGPQTAAVSDVSVKVPFPRSDSMATIHAISRHSYESLRQTEIRHVLRIAAAPLTSWAALRRLRDQEQEHHAAELLERFLEGSEKDHDVLAEIAALGWSSAGPHFVVVVPVEEGRRQRLRQSTLLRERWLTSREASPFVESGSAFVQWIAAEHAGKELDPEQLLQDTAMSVKALASDYVKSAGIVGPIQNLRELSAAIEKGLLAARIAAETGQAALDSNAISKRGVLPILVASDTLAVARATLERLAAIDHDGELVRTLLVALDNGEHIAKIARVLKLHRNTVAARLERIRSLGIDTADPDRRLAIHVAANLLVNSSDTSGRRRPS</sequence>
<comment type="caution">
    <text evidence="2">The sequence shown here is derived from an EMBL/GenBank/DDBJ whole genome shotgun (WGS) entry which is preliminary data.</text>
</comment>
<evidence type="ECO:0000259" key="1">
    <source>
        <dbReference type="Pfam" id="PF13556"/>
    </source>
</evidence>
<protein>
    <submittedName>
        <fullName evidence="2">PucR family transcriptional regulator</fullName>
    </submittedName>
</protein>
<organism evidence="2 3">
    <name type="scientific">Arthrobacter cryoconiti</name>
    <dbReference type="NCBI Taxonomy" id="748907"/>
    <lineage>
        <taxon>Bacteria</taxon>
        <taxon>Bacillati</taxon>
        <taxon>Actinomycetota</taxon>
        <taxon>Actinomycetes</taxon>
        <taxon>Micrococcales</taxon>
        <taxon>Micrococcaceae</taxon>
        <taxon>Arthrobacter</taxon>
    </lineage>
</organism>
<dbReference type="PANTHER" id="PTHR33744">
    <property type="entry name" value="CARBOHYDRATE DIACID REGULATOR"/>
    <property type="match status" value="1"/>
</dbReference>
<name>A0ABV8R2W4_9MICC</name>